<dbReference type="InterPro" id="IPR032603">
    <property type="entry name" value="DUF4898"/>
</dbReference>
<dbReference type="KEGG" id="sjv:SJAV_20420"/>
<dbReference type="AlphaFoldDB" id="A0AAT9GT92"/>
<protein>
    <submittedName>
        <fullName evidence="1">DUF4898 domain-containing protein</fullName>
    </submittedName>
</protein>
<sequence>MTVSLKGLVEENIVEINDRLGFNTCWLYNFKWVNDLSKFILALLARNKELSIIIPTSREDRDVLINHIRKIANQHKASITILLSDKIAESNFLVCIKQN</sequence>
<name>A0AAT9GT92_9CREN</name>
<organism evidence="1">
    <name type="scientific">Sulfurisphaera javensis</name>
    <dbReference type="NCBI Taxonomy" id="2049879"/>
    <lineage>
        <taxon>Archaea</taxon>
        <taxon>Thermoproteota</taxon>
        <taxon>Thermoprotei</taxon>
        <taxon>Sulfolobales</taxon>
        <taxon>Sulfolobaceae</taxon>
        <taxon>Sulfurisphaera</taxon>
    </lineage>
</organism>
<dbReference type="EMBL" id="AP031322">
    <property type="protein sequence ID" value="BFH74098.1"/>
    <property type="molecule type" value="Genomic_DNA"/>
</dbReference>
<dbReference type="Pfam" id="PF16239">
    <property type="entry name" value="DUF4898"/>
    <property type="match status" value="1"/>
</dbReference>
<dbReference type="GeneID" id="92354990"/>
<dbReference type="RefSeq" id="WP_369609639.1">
    <property type="nucleotide sequence ID" value="NZ_AP031322.1"/>
</dbReference>
<accession>A0AAT9GT92</accession>
<reference evidence="1" key="1">
    <citation type="submission" date="2024-03" db="EMBL/GenBank/DDBJ databases">
        <title>Complete genome sequence of Sulfurisphaera javensis strain KD-1.</title>
        <authorList>
            <person name="Sakai H."/>
            <person name="Nur N."/>
            <person name="Suwanto A."/>
            <person name="Kurosawa N."/>
        </authorList>
    </citation>
    <scope>NUCLEOTIDE SEQUENCE</scope>
    <source>
        <strain evidence="1">KD-1</strain>
    </source>
</reference>
<proteinExistence type="predicted"/>
<gene>
    <name evidence="1" type="ORF">SJAV_20420</name>
</gene>
<evidence type="ECO:0000313" key="1">
    <source>
        <dbReference type="EMBL" id="BFH74098.1"/>
    </source>
</evidence>